<dbReference type="EMBL" id="CANHGI010000005">
    <property type="protein sequence ID" value="CAI5451425.1"/>
    <property type="molecule type" value="Genomic_DNA"/>
</dbReference>
<organism evidence="12 13">
    <name type="scientific">Caenorhabditis angaria</name>
    <dbReference type="NCBI Taxonomy" id="860376"/>
    <lineage>
        <taxon>Eukaryota</taxon>
        <taxon>Metazoa</taxon>
        <taxon>Ecdysozoa</taxon>
        <taxon>Nematoda</taxon>
        <taxon>Chromadorea</taxon>
        <taxon>Rhabditida</taxon>
        <taxon>Rhabditina</taxon>
        <taxon>Rhabditomorpha</taxon>
        <taxon>Rhabditoidea</taxon>
        <taxon>Rhabditidae</taxon>
        <taxon>Peloderinae</taxon>
        <taxon>Caenorhabditis</taxon>
    </lineage>
</organism>
<evidence type="ECO:0000259" key="10">
    <source>
        <dbReference type="PROSITE" id="PS51030"/>
    </source>
</evidence>
<dbReference type="Pfam" id="PF00105">
    <property type="entry name" value="zf-C4"/>
    <property type="match status" value="1"/>
</dbReference>
<dbReference type="PANTHER" id="PTHR46011:SF3">
    <property type="entry name" value="NR LBD DOMAIN-CONTAINING PROTEIN-RELATED"/>
    <property type="match status" value="1"/>
</dbReference>
<keyword evidence="4 9" id="KW-0805">Transcription regulation</keyword>
<dbReference type="Pfam" id="PF00104">
    <property type="entry name" value="Hormone_recep"/>
    <property type="match status" value="1"/>
</dbReference>
<dbReference type="AlphaFoldDB" id="A0A9P1IUG4"/>
<dbReference type="GO" id="GO:0006357">
    <property type="term" value="P:regulation of transcription by RNA polymerase II"/>
    <property type="evidence" value="ECO:0007669"/>
    <property type="project" value="TreeGrafter"/>
</dbReference>
<keyword evidence="8 9" id="KW-0539">Nucleus</keyword>
<dbReference type="SUPFAM" id="SSF57716">
    <property type="entry name" value="Glucocorticoid receptor-like (DNA-binding domain)"/>
    <property type="match status" value="1"/>
</dbReference>
<comment type="similarity">
    <text evidence="9">Belongs to the nuclear hormone receptor family.</text>
</comment>
<dbReference type="InterPro" id="IPR000536">
    <property type="entry name" value="Nucl_hrmn_rcpt_lig-bd"/>
</dbReference>
<dbReference type="OrthoDB" id="5776485at2759"/>
<keyword evidence="6 9" id="KW-0804">Transcription</keyword>
<sequence length="315" mass="37030">MKKCEICSEPSDGRHFGVVSCRACAQFFRRCLTSDTNFVKPCDIQCELNIKCRRLCSMCRFQKCKAVGMCEKHEKPKKGKMLKRLSNFYRRLENRKLEEWPIREEVRINYILMNATMKQYSIIISKELEIAFPEIKQITEDQLKIIRDNFILSFLLVEISFKSKIATRLLLPNGAYIDYQNFDLFYDNLIASKLYKPYWDFRMNNLVNPIIEAKLNESEFQFLSALIFWDASLPNLSSETVKLCQKNRQEIFKELSDYTTFMHQDKSSIRVAKIVLLLNGISVSVETFNHQLIISKLHGVEIYHETMHTLNGLEL</sequence>
<evidence type="ECO:0000256" key="5">
    <source>
        <dbReference type="ARBA" id="ARBA00023125"/>
    </source>
</evidence>
<feature type="domain" description="NR LBD" evidence="11">
    <location>
        <begin position="84"/>
        <end position="314"/>
    </location>
</feature>
<dbReference type="GO" id="GO:0043565">
    <property type="term" value="F:sequence-specific DNA binding"/>
    <property type="evidence" value="ECO:0007669"/>
    <property type="project" value="InterPro"/>
</dbReference>
<comment type="subcellular location">
    <subcellularLocation>
        <location evidence="9">Nucleus</location>
    </subcellularLocation>
</comment>
<dbReference type="Gene3D" id="3.30.50.10">
    <property type="entry name" value="Erythroid Transcription Factor GATA-1, subunit A"/>
    <property type="match status" value="1"/>
</dbReference>
<dbReference type="SMART" id="SM00430">
    <property type="entry name" value="HOLI"/>
    <property type="match status" value="1"/>
</dbReference>
<dbReference type="PANTHER" id="PTHR46011">
    <property type="entry name" value="NUCLEAR HORMONE RECEPTOR FAMILY MEMBER NHR-86-RELATED"/>
    <property type="match status" value="1"/>
</dbReference>
<accession>A0A9P1IUG4</accession>
<evidence type="ECO:0000256" key="9">
    <source>
        <dbReference type="RuleBase" id="RU004334"/>
    </source>
</evidence>
<keyword evidence="3 9" id="KW-0862">Zinc</keyword>
<evidence type="ECO:0000313" key="13">
    <source>
        <dbReference type="Proteomes" id="UP001152747"/>
    </source>
</evidence>
<dbReference type="Gene3D" id="1.10.565.10">
    <property type="entry name" value="Retinoid X Receptor"/>
    <property type="match status" value="1"/>
</dbReference>
<evidence type="ECO:0000256" key="7">
    <source>
        <dbReference type="ARBA" id="ARBA00023170"/>
    </source>
</evidence>
<dbReference type="InterPro" id="IPR001628">
    <property type="entry name" value="Znf_hrmn_rcpt"/>
</dbReference>
<name>A0A9P1IUG4_9PELO</name>
<dbReference type="InterPro" id="IPR013088">
    <property type="entry name" value="Znf_NHR/GATA"/>
</dbReference>
<keyword evidence="1 9" id="KW-0479">Metal-binding</keyword>
<proteinExistence type="inferred from homology"/>
<dbReference type="GO" id="GO:0008270">
    <property type="term" value="F:zinc ion binding"/>
    <property type="evidence" value="ECO:0007669"/>
    <property type="project" value="UniProtKB-KW"/>
</dbReference>
<keyword evidence="5 9" id="KW-0238">DNA-binding</keyword>
<evidence type="ECO:0000256" key="4">
    <source>
        <dbReference type="ARBA" id="ARBA00023015"/>
    </source>
</evidence>
<evidence type="ECO:0008006" key="14">
    <source>
        <dbReference type="Google" id="ProtNLM"/>
    </source>
</evidence>
<evidence type="ECO:0000256" key="2">
    <source>
        <dbReference type="ARBA" id="ARBA00022771"/>
    </source>
</evidence>
<dbReference type="GO" id="GO:0005634">
    <property type="term" value="C:nucleus"/>
    <property type="evidence" value="ECO:0007669"/>
    <property type="project" value="UniProtKB-SubCell"/>
</dbReference>
<dbReference type="GO" id="GO:0003700">
    <property type="term" value="F:DNA-binding transcription factor activity"/>
    <property type="evidence" value="ECO:0007669"/>
    <property type="project" value="InterPro"/>
</dbReference>
<dbReference type="SUPFAM" id="SSF48508">
    <property type="entry name" value="Nuclear receptor ligand-binding domain"/>
    <property type="match status" value="1"/>
</dbReference>
<dbReference type="PROSITE" id="PS51030">
    <property type="entry name" value="NUCLEAR_REC_DBD_2"/>
    <property type="match status" value="1"/>
</dbReference>
<evidence type="ECO:0000256" key="3">
    <source>
        <dbReference type="ARBA" id="ARBA00022833"/>
    </source>
</evidence>
<keyword evidence="13" id="KW-1185">Reference proteome</keyword>
<dbReference type="PRINTS" id="PR00047">
    <property type="entry name" value="STROIDFINGER"/>
</dbReference>
<evidence type="ECO:0000313" key="12">
    <source>
        <dbReference type="EMBL" id="CAI5451425.1"/>
    </source>
</evidence>
<keyword evidence="2 9" id="KW-0863">Zinc-finger</keyword>
<dbReference type="PROSITE" id="PS00031">
    <property type="entry name" value="NUCLEAR_REC_DBD_1"/>
    <property type="match status" value="1"/>
</dbReference>
<dbReference type="SMART" id="SM00399">
    <property type="entry name" value="ZnF_C4"/>
    <property type="match status" value="1"/>
</dbReference>
<protein>
    <recommendedName>
        <fullName evidence="14">Nuclear receptor domain-containing protein</fullName>
    </recommendedName>
</protein>
<evidence type="ECO:0000256" key="8">
    <source>
        <dbReference type="ARBA" id="ARBA00023242"/>
    </source>
</evidence>
<dbReference type="InterPro" id="IPR035500">
    <property type="entry name" value="NHR-like_dom_sf"/>
</dbReference>
<dbReference type="Proteomes" id="UP001152747">
    <property type="component" value="Unassembled WGS sequence"/>
</dbReference>
<dbReference type="PROSITE" id="PS51843">
    <property type="entry name" value="NR_LBD"/>
    <property type="match status" value="1"/>
</dbReference>
<comment type="caution">
    <text evidence="12">The sequence shown here is derived from an EMBL/GenBank/DDBJ whole genome shotgun (WGS) entry which is preliminary data.</text>
</comment>
<keyword evidence="7 9" id="KW-0675">Receptor</keyword>
<feature type="domain" description="Nuclear receptor" evidence="10">
    <location>
        <begin position="1"/>
        <end position="76"/>
    </location>
</feature>
<evidence type="ECO:0000256" key="1">
    <source>
        <dbReference type="ARBA" id="ARBA00022723"/>
    </source>
</evidence>
<evidence type="ECO:0000259" key="11">
    <source>
        <dbReference type="PROSITE" id="PS51843"/>
    </source>
</evidence>
<evidence type="ECO:0000256" key="6">
    <source>
        <dbReference type="ARBA" id="ARBA00023163"/>
    </source>
</evidence>
<gene>
    <name evidence="12" type="ORF">CAMP_LOCUS14062</name>
</gene>
<reference evidence="12" key="1">
    <citation type="submission" date="2022-11" db="EMBL/GenBank/DDBJ databases">
        <authorList>
            <person name="Kikuchi T."/>
        </authorList>
    </citation>
    <scope>NUCLEOTIDE SEQUENCE</scope>
    <source>
        <strain evidence="12">PS1010</strain>
    </source>
</reference>